<dbReference type="RefSeq" id="WP_143490235.1">
    <property type="nucleotide sequence ID" value="NZ_VJOY01000024.1"/>
</dbReference>
<sequence>MYLLGEQPAYADQLINRLQSIPAQLLDGLEPCGEPVSLERADDLARVLPGNRLYIIDNGLLHAVVDERPLFYLQEGDLVGLRQGIDLPSCRYSSDEPLRLIPYSRTEVFRHIYASEQRQELFIQYLVGHTALLSDALARLKQPEIRPATGFQHFATGEELIHQGDEADHVFIIIEGHAEAFVAGQKVGDVQKDEIFGAMAVFTREKRSATVIASEPCTVMVIPKEQFLSLMQSNPRIAHSLIESMARRIDLLNKEVTQLRRTESEDDKKPA</sequence>
<proteinExistence type="predicted"/>
<protein>
    <submittedName>
        <fullName evidence="2">Cyclic nucleotide-binding domain-containing protein</fullName>
    </submittedName>
</protein>
<dbReference type="PANTHER" id="PTHR24567">
    <property type="entry name" value="CRP FAMILY TRANSCRIPTIONAL REGULATORY PROTEIN"/>
    <property type="match status" value="1"/>
</dbReference>
<keyword evidence="3" id="KW-1185">Reference proteome</keyword>
<gene>
    <name evidence="2" type="ORF">FM069_20340</name>
</gene>
<reference evidence="2 3" key="1">
    <citation type="submission" date="2019-07" db="EMBL/GenBank/DDBJ databases">
        <title>Pseudomonas mangiferae sp. nov., isolated from bark of mango tree in Thailand.</title>
        <authorList>
            <person name="Srisuk N."/>
            <person name="Anurat P."/>
        </authorList>
    </citation>
    <scope>NUCLEOTIDE SEQUENCE [LARGE SCALE GENOMIC DNA]</scope>
    <source>
        <strain evidence="2 3">DMKU_BBB3-04</strain>
    </source>
</reference>
<dbReference type="InterPro" id="IPR014710">
    <property type="entry name" value="RmlC-like_jellyroll"/>
</dbReference>
<dbReference type="InterPro" id="IPR000595">
    <property type="entry name" value="cNMP-bd_dom"/>
</dbReference>
<dbReference type="GO" id="GO:0005829">
    <property type="term" value="C:cytosol"/>
    <property type="evidence" value="ECO:0007669"/>
    <property type="project" value="TreeGrafter"/>
</dbReference>
<evidence type="ECO:0000313" key="2">
    <source>
        <dbReference type="EMBL" id="TRX72941.1"/>
    </source>
</evidence>
<organism evidence="2 3">
    <name type="scientific">Pseudomonas mangiferae</name>
    <dbReference type="NCBI Taxonomy" id="2593654"/>
    <lineage>
        <taxon>Bacteria</taxon>
        <taxon>Pseudomonadati</taxon>
        <taxon>Pseudomonadota</taxon>
        <taxon>Gammaproteobacteria</taxon>
        <taxon>Pseudomonadales</taxon>
        <taxon>Pseudomonadaceae</taxon>
        <taxon>Pseudomonas</taxon>
    </lineage>
</organism>
<evidence type="ECO:0000313" key="3">
    <source>
        <dbReference type="Proteomes" id="UP000315235"/>
    </source>
</evidence>
<dbReference type="OrthoDB" id="6978933at2"/>
<feature type="domain" description="Cyclic nucleotide-binding" evidence="1">
    <location>
        <begin position="133"/>
        <end position="248"/>
    </location>
</feature>
<dbReference type="PRINTS" id="PR00103">
    <property type="entry name" value="CAMPKINASE"/>
</dbReference>
<dbReference type="CDD" id="cd00038">
    <property type="entry name" value="CAP_ED"/>
    <property type="match status" value="1"/>
</dbReference>
<dbReference type="AlphaFoldDB" id="A0A553GTY9"/>
<dbReference type="PROSITE" id="PS50042">
    <property type="entry name" value="CNMP_BINDING_3"/>
    <property type="match status" value="1"/>
</dbReference>
<name>A0A553GTY9_9PSED</name>
<dbReference type="InterPro" id="IPR018488">
    <property type="entry name" value="cNMP-bd_CS"/>
</dbReference>
<dbReference type="InterPro" id="IPR018490">
    <property type="entry name" value="cNMP-bd_dom_sf"/>
</dbReference>
<dbReference type="PANTHER" id="PTHR24567:SF74">
    <property type="entry name" value="HTH-TYPE TRANSCRIPTIONAL REGULATOR ARCR"/>
    <property type="match status" value="1"/>
</dbReference>
<dbReference type="InterPro" id="IPR050397">
    <property type="entry name" value="Env_Response_Regulators"/>
</dbReference>
<dbReference type="PROSITE" id="PS00888">
    <property type="entry name" value="CNMP_BINDING_1"/>
    <property type="match status" value="1"/>
</dbReference>
<dbReference type="Gene3D" id="2.60.120.10">
    <property type="entry name" value="Jelly Rolls"/>
    <property type="match status" value="1"/>
</dbReference>
<dbReference type="EMBL" id="VJOY01000024">
    <property type="protein sequence ID" value="TRX72941.1"/>
    <property type="molecule type" value="Genomic_DNA"/>
</dbReference>
<dbReference type="SMART" id="SM00100">
    <property type="entry name" value="cNMP"/>
    <property type="match status" value="1"/>
</dbReference>
<dbReference type="GO" id="GO:0003700">
    <property type="term" value="F:DNA-binding transcription factor activity"/>
    <property type="evidence" value="ECO:0007669"/>
    <property type="project" value="TreeGrafter"/>
</dbReference>
<dbReference type="Proteomes" id="UP000315235">
    <property type="component" value="Unassembled WGS sequence"/>
</dbReference>
<evidence type="ECO:0000259" key="1">
    <source>
        <dbReference type="PROSITE" id="PS50042"/>
    </source>
</evidence>
<dbReference type="Pfam" id="PF00027">
    <property type="entry name" value="cNMP_binding"/>
    <property type="match status" value="1"/>
</dbReference>
<dbReference type="SUPFAM" id="SSF51206">
    <property type="entry name" value="cAMP-binding domain-like"/>
    <property type="match status" value="1"/>
</dbReference>
<comment type="caution">
    <text evidence="2">The sequence shown here is derived from an EMBL/GenBank/DDBJ whole genome shotgun (WGS) entry which is preliminary data.</text>
</comment>
<accession>A0A553GTY9</accession>